<dbReference type="EMBL" id="MT631191">
    <property type="protein sequence ID" value="QNO46498.1"/>
    <property type="molecule type" value="Genomic_DNA"/>
</dbReference>
<dbReference type="PANTHER" id="PTHR43376">
    <property type="entry name" value="OLIGOPEPTIDE TRANSPORT SYSTEM PERMEASE PROTEIN"/>
    <property type="match status" value="1"/>
</dbReference>
<dbReference type="GO" id="GO:0055085">
    <property type="term" value="P:transmembrane transport"/>
    <property type="evidence" value="ECO:0007669"/>
    <property type="project" value="InterPro"/>
</dbReference>
<keyword evidence="4 5" id="KW-0472">Membrane</keyword>
<keyword evidence="3 5" id="KW-1133">Transmembrane helix</keyword>
<dbReference type="PANTHER" id="PTHR43376:SF1">
    <property type="entry name" value="OLIGOPEPTIDE TRANSPORT SYSTEM PERMEASE PROTEIN"/>
    <property type="match status" value="1"/>
</dbReference>
<dbReference type="Gene3D" id="1.10.3720.10">
    <property type="entry name" value="MetI-like"/>
    <property type="match status" value="1"/>
</dbReference>
<dbReference type="InterPro" id="IPR035906">
    <property type="entry name" value="MetI-like_sf"/>
</dbReference>
<feature type="transmembrane region" description="Helical" evidence="5">
    <location>
        <begin position="97"/>
        <end position="119"/>
    </location>
</feature>
<evidence type="ECO:0000259" key="6">
    <source>
        <dbReference type="PROSITE" id="PS50928"/>
    </source>
</evidence>
<evidence type="ECO:0000256" key="4">
    <source>
        <dbReference type="ARBA" id="ARBA00023136"/>
    </source>
</evidence>
<feature type="transmembrane region" description="Helical" evidence="5">
    <location>
        <begin position="140"/>
        <end position="166"/>
    </location>
</feature>
<dbReference type="CDD" id="cd06261">
    <property type="entry name" value="TM_PBP2"/>
    <property type="match status" value="1"/>
</dbReference>
<feature type="transmembrane region" description="Helical" evidence="5">
    <location>
        <begin position="252"/>
        <end position="270"/>
    </location>
</feature>
<dbReference type="PROSITE" id="PS50928">
    <property type="entry name" value="ABC_TM1"/>
    <property type="match status" value="1"/>
</dbReference>
<dbReference type="InterPro" id="IPR000515">
    <property type="entry name" value="MetI-like"/>
</dbReference>
<dbReference type="EMBL" id="MT630952">
    <property type="protein sequence ID" value="QNO44319.1"/>
    <property type="molecule type" value="Genomic_DNA"/>
</dbReference>
<evidence type="ECO:0000313" key="8">
    <source>
        <dbReference type="EMBL" id="QNO46498.1"/>
    </source>
</evidence>
<evidence type="ECO:0000256" key="3">
    <source>
        <dbReference type="ARBA" id="ARBA00022989"/>
    </source>
</evidence>
<feature type="transmembrane region" description="Helical" evidence="5">
    <location>
        <begin position="290"/>
        <end position="309"/>
    </location>
</feature>
<evidence type="ECO:0000256" key="5">
    <source>
        <dbReference type="RuleBase" id="RU363032"/>
    </source>
</evidence>
<feature type="domain" description="ABC transmembrane type-1" evidence="6">
    <location>
        <begin position="98"/>
        <end position="313"/>
    </location>
</feature>
<accession>A0A7G9Y8I5</accession>
<evidence type="ECO:0000313" key="7">
    <source>
        <dbReference type="EMBL" id="QNO44319.1"/>
    </source>
</evidence>
<feature type="transmembrane region" description="Helical" evidence="5">
    <location>
        <begin position="186"/>
        <end position="208"/>
    </location>
</feature>
<dbReference type="GO" id="GO:0005886">
    <property type="term" value="C:plasma membrane"/>
    <property type="evidence" value="ECO:0007669"/>
    <property type="project" value="UniProtKB-SubCell"/>
</dbReference>
<evidence type="ECO:0000256" key="2">
    <source>
        <dbReference type="ARBA" id="ARBA00022692"/>
    </source>
</evidence>
<comment type="similarity">
    <text evidence="5">Belongs to the binding-protein-dependent transport system permease family.</text>
</comment>
<proteinExistence type="inferred from homology"/>
<organism evidence="7">
    <name type="scientific">Candidatus Methanogaster sp. ANME-2c ERB4</name>
    <dbReference type="NCBI Taxonomy" id="2759911"/>
    <lineage>
        <taxon>Archaea</taxon>
        <taxon>Methanobacteriati</taxon>
        <taxon>Methanobacteriota</taxon>
        <taxon>Stenosarchaea group</taxon>
        <taxon>Methanomicrobia</taxon>
        <taxon>Methanosarcinales</taxon>
        <taxon>ANME-2 cluster</taxon>
        <taxon>Candidatus Methanogasteraceae</taxon>
        <taxon>Candidatus Methanogaster</taxon>
    </lineage>
</organism>
<evidence type="ECO:0000256" key="1">
    <source>
        <dbReference type="ARBA" id="ARBA00004141"/>
    </source>
</evidence>
<dbReference type="Pfam" id="PF00528">
    <property type="entry name" value="BPD_transp_1"/>
    <property type="match status" value="1"/>
</dbReference>
<dbReference type="SUPFAM" id="SSF161098">
    <property type="entry name" value="MetI-like"/>
    <property type="match status" value="1"/>
</dbReference>
<sequence>MRNRAVKMVAAYLLTILFLLFLNFLLPRLLPGDAIIAMYSGHEMAMTEEVYEELVRMHGLDLPLHEQFLTYITQLAHGDLGYSYISNAPTAELIMGALPWTLLLVGTSFILSAIAGIVLGVESSWRRGGRFDRSLLTFMLLLDGIPSLALGIMALMIFCLHFGWFPSTGAMTPYSGAEGIGHIKDVLWHLVLPLATLTLSMIPGDYLLIRNSMMLTIREPYVLTARAKGIKKRRIKYLHAARNAILPFSTRIGIRIAYIITGALFIEKIFAYPGLGCLTYSAISNRDLPLMQGILTVSVLIVLLINIVVDMMYKKIDPRVENAY</sequence>
<reference evidence="7" key="1">
    <citation type="submission" date="2020-06" db="EMBL/GenBank/DDBJ databases">
        <title>Unique genomic features of the anaerobic methanotrophic archaea.</title>
        <authorList>
            <person name="Chadwick G.L."/>
            <person name="Skennerton C.T."/>
            <person name="Laso-Perez R."/>
            <person name="Leu A.O."/>
            <person name="Speth D.R."/>
            <person name="Yu H."/>
            <person name="Morgan-Lang C."/>
            <person name="Hatzenpichler R."/>
            <person name="Goudeau D."/>
            <person name="Malmstrom R."/>
            <person name="Brazelton W.J."/>
            <person name="Woyke T."/>
            <person name="Hallam S.J."/>
            <person name="Tyson G.W."/>
            <person name="Wegener G."/>
            <person name="Boetius A."/>
            <person name="Orphan V."/>
        </authorList>
    </citation>
    <scope>NUCLEOTIDE SEQUENCE</scope>
</reference>
<gene>
    <name evidence="7" type="ORF">JKAPHALJ_00006</name>
    <name evidence="8" type="ORF">PAACNKLE_00034</name>
</gene>
<dbReference type="AlphaFoldDB" id="A0A7G9Y8I5"/>
<comment type="subcellular location">
    <subcellularLocation>
        <location evidence="5">Cell membrane</location>
        <topology evidence="5">Multi-pass membrane protein</topology>
    </subcellularLocation>
    <subcellularLocation>
        <location evidence="1">Membrane</location>
        <topology evidence="1">Multi-pass membrane protein</topology>
    </subcellularLocation>
</comment>
<name>A0A7G9Y8I5_9EURY</name>
<keyword evidence="2 5" id="KW-0812">Transmembrane</keyword>
<keyword evidence="5" id="KW-0813">Transport</keyword>
<protein>
    <recommendedName>
        <fullName evidence="6">ABC transmembrane type-1 domain-containing protein</fullName>
    </recommendedName>
</protein>